<dbReference type="PRINTS" id="PR00359">
    <property type="entry name" value="BP450"/>
</dbReference>
<dbReference type="PANTHER" id="PTHR46696:SF1">
    <property type="entry name" value="CYTOCHROME P450 YJIB-RELATED"/>
    <property type="match status" value="1"/>
</dbReference>
<dbReference type="InterPro" id="IPR001128">
    <property type="entry name" value="Cyt_P450"/>
</dbReference>
<sequence>MTYFDLQDWTPADFADPYPRYRAFREQGPVHRGTDGAWWVFDHRTTREVLLSRDFGHGTDRPKVPGCPAINRTVNDWPVFMNPPRHTAIRKLISPPFLPKAVTDRRPRIRQIAEEMAAKLAAQPDFDLVTEFAVPFPVRVVAELLGTPAEEGAWLSERLTGLREIARMPTAGMPVPPDYPRAEQAAVELAEFVGELIVARRRRPRTDLISALTREREWSDEELAHTCVSVLIAAHDSAATLIAKAVLALHRFPRLRQRLREEPTLMPEAVEEIARYDSPVQLISRAALRDTELAGHRIRRDEVVVLLLGAANRDPGEFDAPDEPRLGRPANPHLAFSVGLHFCLGAHLARAQAAIGLHALLTALPRMRVLEDTVEYGNYLAFHGPLHVQVRTADQGDPA</sequence>
<dbReference type="Gene3D" id="1.10.630.10">
    <property type="entry name" value="Cytochrome P450"/>
    <property type="match status" value="1"/>
</dbReference>
<keyword evidence="4" id="KW-1185">Reference proteome</keyword>
<dbReference type="EMBL" id="BAABJP010000019">
    <property type="protein sequence ID" value="GAA5159714.1"/>
    <property type="molecule type" value="Genomic_DNA"/>
</dbReference>
<name>A0ABP9QCR1_9PSEU</name>
<evidence type="ECO:0000313" key="3">
    <source>
        <dbReference type="EMBL" id="GAA5159714.1"/>
    </source>
</evidence>
<dbReference type="RefSeq" id="WP_185063325.1">
    <property type="nucleotide sequence ID" value="NZ_BAABJP010000019.1"/>
</dbReference>
<evidence type="ECO:0000313" key="4">
    <source>
        <dbReference type="Proteomes" id="UP001428817"/>
    </source>
</evidence>
<evidence type="ECO:0000256" key="2">
    <source>
        <dbReference type="RuleBase" id="RU000461"/>
    </source>
</evidence>
<protein>
    <submittedName>
        <fullName evidence="3">Cytochrome P450</fullName>
    </submittedName>
</protein>
<dbReference type="Proteomes" id="UP001428817">
    <property type="component" value="Unassembled WGS sequence"/>
</dbReference>
<dbReference type="InterPro" id="IPR017972">
    <property type="entry name" value="Cyt_P450_CS"/>
</dbReference>
<dbReference type="SUPFAM" id="SSF48264">
    <property type="entry name" value="Cytochrome P450"/>
    <property type="match status" value="1"/>
</dbReference>
<organism evidence="3 4">
    <name type="scientific">Pseudonocardia eucalypti</name>
    <dbReference type="NCBI Taxonomy" id="648755"/>
    <lineage>
        <taxon>Bacteria</taxon>
        <taxon>Bacillati</taxon>
        <taxon>Actinomycetota</taxon>
        <taxon>Actinomycetes</taxon>
        <taxon>Pseudonocardiales</taxon>
        <taxon>Pseudonocardiaceae</taxon>
        <taxon>Pseudonocardia</taxon>
    </lineage>
</organism>
<keyword evidence="2" id="KW-0408">Iron</keyword>
<keyword evidence="2" id="KW-0503">Monooxygenase</keyword>
<dbReference type="InterPro" id="IPR002397">
    <property type="entry name" value="Cyt_P450_B"/>
</dbReference>
<comment type="similarity">
    <text evidence="1 2">Belongs to the cytochrome P450 family.</text>
</comment>
<reference evidence="4" key="1">
    <citation type="journal article" date="2019" name="Int. J. Syst. Evol. Microbiol.">
        <title>The Global Catalogue of Microorganisms (GCM) 10K type strain sequencing project: providing services to taxonomists for standard genome sequencing and annotation.</title>
        <authorList>
            <consortium name="The Broad Institute Genomics Platform"/>
            <consortium name="The Broad Institute Genome Sequencing Center for Infectious Disease"/>
            <person name="Wu L."/>
            <person name="Ma J."/>
        </authorList>
    </citation>
    <scope>NUCLEOTIDE SEQUENCE [LARGE SCALE GENOMIC DNA]</scope>
    <source>
        <strain evidence="4">JCM 18303</strain>
    </source>
</reference>
<comment type="caution">
    <text evidence="3">The sequence shown here is derived from an EMBL/GenBank/DDBJ whole genome shotgun (WGS) entry which is preliminary data.</text>
</comment>
<accession>A0ABP9QCR1</accession>
<keyword evidence="2" id="KW-0479">Metal-binding</keyword>
<dbReference type="InterPro" id="IPR036396">
    <property type="entry name" value="Cyt_P450_sf"/>
</dbReference>
<keyword evidence="2" id="KW-0349">Heme</keyword>
<proteinExistence type="inferred from homology"/>
<keyword evidence="2" id="KW-0560">Oxidoreductase</keyword>
<dbReference type="PANTHER" id="PTHR46696">
    <property type="entry name" value="P450, PUTATIVE (EUROFUNG)-RELATED"/>
    <property type="match status" value="1"/>
</dbReference>
<dbReference type="Pfam" id="PF00067">
    <property type="entry name" value="p450"/>
    <property type="match status" value="1"/>
</dbReference>
<gene>
    <name evidence="3" type="ORF">GCM10023321_41260</name>
</gene>
<evidence type="ECO:0000256" key="1">
    <source>
        <dbReference type="ARBA" id="ARBA00010617"/>
    </source>
</evidence>
<dbReference type="PROSITE" id="PS00086">
    <property type="entry name" value="CYTOCHROME_P450"/>
    <property type="match status" value="1"/>
</dbReference>
<dbReference type="CDD" id="cd20625">
    <property type="entry name" value="CYP164-like"/>
    <property type="match status" value="1"/>
</dbReference>